<evidence type="ECO:0000256" key="1">
    <source>
        <dbReference type="SAM" id="MobiDB-lite"/>
    </source>
</evidence>
<dbReference type="InterPro" id="IPR043773">
    <property type="entry name" value="JetA"/>
</dbReference>
<protein>
    <submittedName>
        <fullName evidence="2">Uncharacterized protein</fullName>
    </submittedName>
</protein>
<dbReference type="AlphaFoldDB" id="A0A3R8R982"/>
<organism evidence="2 3">
    <name type="scientific">Schaedlerella arabinosiphila</name>
    <dbReference type="NCBI Taxonomy" id="2044587"/>
    <lineage>
        <taxon>Bacteria</taxon>
        <taxon>Bacillati</taxon>
        <taxon>Bacillota</taxon>
        <taxon>Clostridia</taxon>
        <taxon>Lachnospirales</taxon>
        <taxon>Lachnospiraceae</taxon>
        <taxon>Schaedlerella</taxon>
    </lineage>
</organism>
<reference evidence="2" key="1">
    <citation type="submission" date="2018-10" db="EMBL/GenBank/DDBJ databases">
        <title>Schaedlerella arabinophila gen. nov. sp. nov., isolated from the mouse intestinal tract and comparative analysis with the genome of the closely related altered Schaedler flora strain ASF502.</title>
        <authorList>
            <person name="Miyake S."/>
            <person name="Soh M."/>
            <person name="Seedorf H."/>
        </authorList>
    </citation>
    <scope>NUCLEOTIDE SEQUENCE [LARGE SCALE GENOMIC DNA]</scope>
    <source>
        <strain evidence="2">DSM 106076</strain>
    </source>
</reference>
<name>A0A3R8R982_9FIRM</name>
<proteinExistence type="predicted"/>
<sequence length="514" mass="60175">MNLISKIPKEFYKLFASKYTEYYQRFLIAIYEESGRSSSLLGLTERECRFVMNEQIAAETLDWSEEQFDEEGELLTRSNMASICLKHLEDWGWLRRDYDEVLDSYVVSFPEYSQMFVELFGRLYSEDSTRERESVLAVYSYLYTYGSDREKNNEILKSALQTSRSLLQMLSNMQEGMRGYFDELSRQRSFLGIQEVLVKEMNNNESRKYAILTTTDSFYRYKEAVKELIDRNLSENEVRKQELLSRQRELKLRAELEGGEHTGTAGKNRIEITAHGNQAAPDSRTHPAISRSPEEKNAARDYGIEYRRLEHAVHLADEAMNIICRIEREFDAIERRYNKLIEQKTLFASRAAARIRYILMEGALEEDPAAALANLLSKSKNSAEILEKLSERMHLTEPFRAVTGQSMFRRRNTEKTAFTPQAVVQHTEQQEELEEFVLKPLYSRQEIAEFRRKNERNGTFTVTRDTVRSAEDLEKLFFVWQDAVEIADDARRIEIGQELENQDGCRFSELTIHE</sequence>
<dbReference type="EMBL" id="RHJS01000002">
    <property type="protein sequence ID" value="RRK34794.1"/>
    <property type="molecule type" value="Genomic_DNA"/>
</dbReference>
<evidence type="ECO:0000313" key="3">
    <source>
        <dbReference type="Proteomes" id="UP000274920"/>
    </source>
</evidence>
<dbReference type="Pfam" id="PF18982">
    <property type="entry name" value="JetA"/>
    <property type="match status" value="2"/>
</dbReference>
<keyword evidence="3" id="KW-1185">Reference proteome</keyword>
<evidence type="ECO:0000313" key="2">
    <source>
        <dbReference type="EMBL" id="RRK34794.1"/>
    </source>
</evidence>
<accession>A0A3R8R982</accession>
<dbReference type="RefSeq" id="WP_125129946.1">
    <property type="nucleotide sequence ID" value="NZ_RHJS01000002.1"/>
</dbReference>
<feature type="region of interest" description="Disordered" evidence="1">
    <location>
        <begin position="277"/>
        <end position="297"/>
    </location>
</feature>
<comment type="caution">
    <text evidence="2">The sequence shown here is derived from an EMBL/GenBank/DDBJ whole genome shotgun (WGS) entry which is preliminary data.</text>
</comment>
<dbReference type="Proteomes" id="UP000274920">
    <property type="component" value="Unassembled WGS sequence"/>
</dbReference>
<gene>
    <name evidence="2" type="ORF">EBB54_28235</name>
</gene>